<evidence type="ECO:0000256" key="1">
    <source>
        <dbReference type="ARBA" id="ARBA00022763"/>
    </source>
</evidence>
<protein>
    <submittedName>
        <fullName evidence="3">Methylated-DNA-protein-cysteine methyltransferase-like protein</fullName>
    </submittedName>
</protein>
<evidence type="ECO:0000313" key="3">
    <source>
        <dbReference type="EMBL" id="MBB6052986.1"/>
    </source>
</evidence>
<dbReference type="InterPro" id="IPR036388">
    <property type="entry name" value="WH-like_DNA-bd_sf"/>
</dbReference>
<comment type="caution">
    <text evidence="3">The sequence shown here is derived from an EMBL/GenBank/DDBJ whole genome shotgun (WGS) entry which is preliminary data.</text>
</comment>
<reference evidence="3 4" key="1">
    <citation type="submission" date="2020-08" db="EMBL/GenBank/DDBJ databases">
        <title>Genomic Encyclopedia of Type Strains, Phase IV (KMG-IV): sequencing the most valuable type-strain genomes for metagenomic binning, comparative biology and taxonomic classification.</title>
        <authorList>
            <person name="Goeker M."/>
        </authorList>
    </citation>
    <scope>NUCLEOTIDE SEQUENCE [LARGE SCALE GENOMIC DNA]</scope>
    <source>
        <strain evidence="3 4">DSM 23562</strain>
    </source>
</reference>
<organism evidence="3 4">
    <name type="scientific">Armatimonas rosea</name>
    <dbReference type="NCBI Taxonomy" id="685828"/>
    <lineage>
        <taxon>Bacteria</taxon>
        <taxon>Bacillati</taxon>
        <taxon>Armatimonadota</taxon>
        <taxon>Armatimonadia</taxon>
        <taxon>Armatimonadales</taxon>
        <taxon>Armatimonadaceae</taxon>
        <taxon>Armatimonas</taxon>
    </lineage>
</organism>
<feature type="domain" description="Methylated-DNA-[protein]-cysteine S-methyltransferase DNA binding" evidence="2">
    <location>
        <begin position="5"/>
        <end position="83"/>
    </location>
</feature>
<dbReference type="Proteomes" id="UP000520814">
    <property type="component" value="Unassembled WGS sequence"/>
</dbReference>
<keyword evidence="1" id="KW-0227">DNA damage</keyword>
<dbReference type="GO" id="GO:0008168">
    <property type="term" value="F:methyltransferase activity"/>
    <property type="evidence" value="ECO:0007669"/>
    <property type="project" value="UniProtKB-KW"/>
</dbReference>
<dbReference type="GO" id="GO:0006281">
    <property type="term" value="P:DNA repair"/>
    <property type="evidence" value="ECO:0007669"/>
    <property type="project" value="InterPro"/>
</dbReference>
<dbReference type="InterPro" id="IPR052520">
    <property type="entry name" value="ATL_DNA_repair"/>
</dbReference>
<dbReference type="AlphaFoldDB" id="A0A7W9SUM6"/>
<dbReference type="Gene3D" id="1.10.10.10">
    <property type="entry name" value="Winged helix-like DNA-binding domain superfamily/Winged helix DNA-binding domain"/>
    <property type="match status" value="1"/>
</dbReference>
<keyword evidence="3" id="KW-0489">Methyltransferase</keyword>
<evidence type="ECO:0000313" key="4">
    <source>
        <dbReference type="Proteomes" id="UP000520814"/>
    </source>
</evidence>
<dbReference type="GO" id="GO:0032259">
    <property type="term" value="P:methylation"/>
    <property type="evidence" value="ECO:0007669"/>
    <property type="project" value="UniProtKB-KW"/>
</dbReference>
<sequence length="97" mass="10849">MDEFEAIYALVRTIPAGCVLSYGEVGDRVGARPRTVGRAMAHSAEEDQVPWHRVVGSDGTLRVARHSPVLAAEQRRRLEKEGIVFDSRGRVPISFFW</sequence>
<accession>A0A7W9SUM6</accession>
<dbReference type="RefSeq" id="WP_184202841.1">
    <property type="nucleotide sequence ID" value="NZ_JACHGW010000005.1"/>
</dbReference>
<keyword evidence="4" id="KW-1185">Reference proteome</keyword>
<dbReference type="InterPro" id="IPR014048">
    <property type="entry name" value="MethylDNA_cys_MeTrfase_DNA-bd"/>
</dbReference>
<dbReference type="PANTHER" id="PTHR42942">
    <property type="entry name" value="6-O-METHYLGUANINE DNA METHYLTRANSFERASE"/>
    <property type="match status" value="1"/>
</dbReference>
<proteinExistence type="predicted"/>
<keyword evidence="3" id="KW-0808">Transferase</keyword>
<evidence type="ECO:0000259" key="2">
    <source>
        <dbReference type="Pfam" id="PF01035"/>
    </source>
</evidence>
<dbReference type="Pfam" id="PF01035">
    <property type="entry name" value="DNA_binding_1"/>
    <property type="match status" value="1"/>
</dbReference>
<dbReference type="SUPFAM" id="SSF46767">
    <property type="entry name" value="Methylated DNA-protein cysteine methyltransferase, C-terminal domain"/>
    <property type="match status" value="1"/>
</dbReference>
<gene>
    <name evidence="3" type="ORF">HNQ39_004818</name>
</gene>
<dbReference type="PANTHER" id="PTHR42942:SF1">
    <property type="entry name" value="ALKYLTRANSFERASE-LIKE PROTEIN 1"/>
    <property type="match status" value="1"/>
</dbReference>
<name>A0A7W9SUM6_ARMRO</name>
<dbReference type="EMBL" id="JACHGW010000005">
    <property type="protein sequence ID" value="MBB6052986.1"/>
    <property type="molecule type" value="Genomic_DNA"/>
</dbReference>
<dbReference type="CDD" id="cd06445">
    <property type="entry name" value="ATase"/>
    <property type="match status" value="1"/>
</dbReference>
<dbReference type="InterPro" id="IPR036217">
    <property type="entry name" value="MethylDNA_cys_MeTrfase_DNAb"/>
</dbReference>